<dbReference type="SUPFAM" id="SSF51735">
    <property type="entry name" value="NAD(P)-binding Rossmann-fold domains"/>
    <property type="match status" value="1"/>
</dbReference>
<dbReference type="AlphaFoldDB" id="A0A4U7B4W2"/>
<comment type="caution">
    <text evidence="5">The sequence shown here is derived from an EMBL/GenBank/DDBJ whole genome shotgun (WGS) entry which is preliminary data.</text>
</comment>
<dbReference type="PANTHER" id="PTHR45348">
    <property type="entry name" value="HYPOTHETICAL OXIDOREDUCTASE (EUROFUNG)"/>
    <property type="match status" value="1"/>
</dbReference>
<proteinExistence type="inferred from homology"/>
<dbReference type="InterPro" id="IPR011032">
    <property type="entry name" value="GroES-like_sf"/>
</dbReference>
<keyword evidence="3" id="KW-0560">Oxidoreductase</keyword>
<dbReference type="SUPFAM" id="SSF50129">
    <property type="entry name" value="GroES-like"/>
    <property type="match status" value="1"/>
</dbReference>
<evidence type="ECO:0000313" key="6">
    <source>
        <dbReference type="Proteomes" id="UP000308133"/>
    </source>
</evidence>
<evidence type="ECO:0000256" key="2">
    <source>
        <dbReference type="ARBA" id="ARBA00011245"/>
    </source>
</evidence>
<dbReference type="Gene3D" id="3.90.180.10">
    <property type="entry name" value="Medium-chain alcohol dehydrogenases, catalytic domain"/>
    <property type="match status" value="1"/>
</dbReference>
<feature type="domain" description="Enoyl reductase (ER)" evidence="4">
    <location>
        <begin position="13"/>
        <end position="340"/>
    </location>
</feature>
<dbReference type="InterPro" id="IPR013154">
    <property type="entry name" value="ADH-like_N"/>
</dbReference>
<name>A0A4U7B4W2_9PEZI</name>
<evidence type="ECO:0000256" key="3">
    <source>
        <dbReference type="ARBA" id="ARBA00023002"/>
    </source>
</evidence>
<accession>A0A4U7B4W2</accession>
<dbReference type="SMART" id="SM00829">
    <property type="entry name" value="PKS_ER"/>
    <property type="match status" value="1"/>
</dbReference>
<evidence type="ECO:0000313" key="5">
    <source>
        <dbReference type="EMBL" id="TKX26408.1"/>
    </source>
</evidence>
<dbReference type="InterPro" id="IPR036291">
    <property type="entry name" value="NAD(P)-bd_dom_sf"/>
</dbReference>
<dbReference type="Pfam" id="PF08240">
    <property type="entry name" value="ADH_N"/>
    <property type="match status" value="1"/>
</dbReference>
<gene>
    <name evidence="5" type="ORF">C1H76_1370</name>
</gene>
<dbReference type="GO" id="GO:0016651">
    <property type="term" value="F:oxidoreductase activity, acting on NAD(P)H"/>
    <property type="evidence" value="ECO:0007669"/>
    <property type="project" value="InterPro"/>
</dbReference>
<comment type="subunit">
    <text evidence="2">Monomer.</text>
</comment>
<dbReference type="InterPro" id="IPR013149">
    <property type="entry name" value="ADH-like_C"/>
</dbReference>
<evidence type="ECO:0000259" key="4">
    <source>
        <dbReference type="SMART" id="SM00829"/>
    </source>
</evidence>
<dbReference type="InterPro" id="IPR047122">
    <property type="entry name" value="Trans-enoyl_RdTase-like"/>
</dbReference>
<organism evidence="5 6">
    <name type="scientific">Elsinoe australis</name>
    <dbReference type="NCBI Taxonomy" id="40998"/>
    <lineage>
        <taxon>Eukaryota</taxon>
        <taxon>Fungi</taxon>
        <taxon>Dikarya</taxon>
        <taxon>Ascomycota</taxon>
        <taxon>Pezizomycotina</taxon>
        <taxon>Dothideomycetes</taxon>
        <taxon>Dothideomycetidae</taxon>
        <taxon>Myriangiales</taxon>
        <taxon>Elsinoaceae</taxon>
        <taxon>Elsinoe</taxon>
    </lineage>
</organism>
<comment type="similarity">
    <text evidence="1">Belongs to the zinc-containing alcohol dehydrogenase family.</text>
</comment>
<reference evidence="5 6" key="1">
    <citation type="submission" date="2018-02" db="EMBL/GenBank/DDBJ databases">
        <title>Draft genome sequences of Elsinoe sp., causing black scab on jojoba.</title>
        <authorList>
            <person name="Stodart B."/>
            <person name="Jeffress S."/>
            <person name="Ash G."/>
            <person name="Arun Chinnappa K."/>
        </authorList>
    </citation>
    <scope>NUCLEOTIDE SEQUENCE [LARGE SCALE GENOMIC DNA]</scope>
    <source>
        <strain evidence="5 6">Hillstone_2</strain>
    </source>
</reference>
<dbReference type="InterPro" id="IPR020843">
    <property type="entry name" value="ER"/>
</dbReference>
<dbReference type="PANTHER" id="PTHR45348:SF2">
    <property type="entry name" value="ZINC-TYPE ALCOHOL DEHYDROGENASE-LIKE PROTEIN C2E1P3.01"/>
    <property type="match status" value="1"/>
</dbReference>
<dbReference type="Pfam" id="PF00107">
    <property type="entry name" value="ADH_zinc_N"/>
    <property type="match status" value="1"/>
</dbReference>
<dbReference type="CDD" id="cd08249">
    <property type="entry name" value="enoyl_reductase_like"/>
    <property type="match status" value="1"/>
</dbReference>
<evidence type="ECO:0000256" key="1">
    <source>
        <dbReference type="ARBA" id="ARBA00008072"/>
    </source>
</evidence>
<protein>
    <submittedName>
        <fullName evidence="5">Zinc-binding dehydrogenase-3</fullName>
    </submittedName>
</protein>
<dbReference type="Gene3D" id="3.40.50.720">
    <property type="entry name" value="NAD(P)-binding Rossmann-like Domain"/>
    <property type="match status" value="1"/>
</dbReference>
<sequence>MATHLAVLLTETGSPLTLTPLPTPTPSATEVLIRVSAVALNPVDHKQRDAGFPPLPLPSVLGCDISGTIASLGSSVPSVLVPGARVAALATSFWNPGSLPHGSFQEYVLVPWQGVVPLPENVGLEEGAMMPLATLTALTGWTAVGIPLEGYRAGEKEAVLVWGGASSVGTVAVQAAKGMGFRVYATASERNHAYVRGLGADEVFDYHEEGVVDRIVQRVKEDGAVLRTGYCAAGEGLRGTVDVLALTRGAEQARVASASLVPKDFEGVEGVVVTFVMPPLDKGEREEHFRKVFHGWLKVGLEKGTVVPSPKVQIEEGGLGGLDRALDVLREGVSGVKIVVRL</sequence>
<dbReference type="Proteomes" id="UP000308133">
    <property type="component" value="Unassembled WGS sequence"/>
</dbReference>
<dbReference type="EMBL" id="PTQR01000013">
    <property type="protein sequence ID" value="TKX26408.1"/>
    <property type="molecule type" value="Genomic_DNA"/>
</dbReference>